<evidence type="ECO:0000313" key="1">
    <source>
        <dbReference type="EMBL" id="QGY79201.1"/>
    </source>
</evidence>
<dbReference type="PROSITE" id="PS51257">
    <property type="entry name" value="PROKAR_LIPOPROTEIN"/>
    <property type="match status" value="1"/>
</dbReference>
<dbReference type="InterPro" id="IPR036249">
    <property type="entry name" value="Thioredoxin-like_sf"/>
</dbReference>
<dbReference type="AlphaFoldDB" id="A0A6I6L4W3"/>
<protein>
    <submittedName>
        <fullName evidence="1">DUF1223 domain-containing protein</fullName>
    </submittedName>
</protein>
<reference evidence="2" key="1">
    <citation type="submission" date="2019-01" db="EMBL/GenBank/DDBJ databases">
        <title>Sphingorhabdus lacus sp.nov., isolated from an oligotrophic freshwater lake.</title>
        <authorList>
            <person name="Park M."/>
        </authorList>
    </citation>
    <scope>NUCLEOTIDE SEQUENCE [LARGE SCALE GENOMIC DNA]</scope>
    <source>
        <strain evidence="2">IMCC1753</strain>
    </source>
</reference>
<sequence>MKCSALFAVPLILAIGACSEQPDIISEAQAKQPASAASAESPIVVELYQSQGCSSCPPANAAVNAVANQPGIIALSFAVTYWDRLGWKDVFADQSYTQRQYDYAHALRNPNVYTPQIVINGKTALTGIRRGELATALDKAKPIAGGPAVDILPDAIRIGAGTGSANIWLVSYDPRIQNVAVRSGENGGRTLPHKNIVRSLVKLGEWSGTSIRVKRPAAVQKGLKNVILVQRKGAGPIITAKIF</sequence>
<dbReference type="PANTHER" id="PTHR36057">
    <property type="match status" value="1"/>
</dbReference>
<dbReference type="KEGG" id="slaa:EUU25_00360"/>
<name>A0A6I6L4W3_9SPHN</name>
<evidence type="ECO:0000313" key="2">
    <source>
        <dbReference type="Proteomes" id="UP000428803"/>
    </source>
</evidence>
<keyword evidence="2" id="KW-1185">Reference proteome</keyword>
<gene>
    <name evidence="1" type="ORF">EUU25_00360</name>
</gene>
<dbReference type="Proteomes" id="UP000428803">
    <property type="component" value="Chromosome"/>
</dbReference>
<dbReference type="InterPro" id="IPR010634">
    <property type="entry name" value="DUF1223"/>
</dbReference>
<dbReference type="OrthoDB" id="9808254at2"/>
<dbReference type="Pfam" id="PF06764">
    <property type="entry name" value="DUF1223"/>
    <property type="match status" value="1"/>
</dbReference>
<proteinExistence type="predicted"/>
<dbReference type="PANTHER" id="PTHR36057:SF1">
    <property type="entry name" value="LIPOPROTEIN LIPID ATTACHMENT SITE-LIKE PROTEIN, PUTATIVE (DUF1223)-RELATED"/>
    <property type="match status" value="1"/>
</dbReference>
<dbReference type="RefSeq" id="WP_158897502.1">
    <property type="nucleotide sequence ID" value="NZ_CP035733.1"/>
</dbReference>
<accession>A0A6I6L4W3</accession>
<dbReference type="EMBL" id="CP035733">
    <property type="protein sequence ID" value="QGY79201.1"/>
    <property type="molecule type" value="Genomic_DNA"/>
</dbReference>
<dbReference type="SUPFAM" id="SSF52833">
    <property type="entry name" value="Thioredoxin-like"/>
    <property type="match status" value="1"/>
</dbReference>
<organism evidence="1 2">
    <name type="scientific">Sphingorhabdus lacus</name>
    <dbReference type="NCBI Taxonomy" id="392610"/>
    <lineage>
        <taxon>Bacteria</taxon>
        <taxon>Pseudomonadati</taxon>
        <taxon>Pseudomonadota</taxon>
        <taxon>Alphaproteobacteria</taxon>
        <taxon>Sphingomonadales</taxon>
        <taxon>Sphingomonadaceae</taxon>
        <taxon>Sphingorhabdus</taxon>
    </lineage>
</organism>